<dbReference type="EMBL" id="JACSPV010000019">
    <property type="protein sequence ID" value="MBD8005831.1"/>
    <property type="molecule type" value="Genomic_DNA"/>
</dbReference>
<accession>A0ABR8VMM4</accession>
<dbReference type="RefSeq" id="WP_191813126.1">
    <property type="nucleotide sequence ID" value="NZ_JACSPV010000019.1"/>
</dbReference>
<evidence type="ECO:0000313" key="2">
    <source>
        <dbReference type="Proteomes" id="UP000648182"/>
    </source>
</evidence>
<dbReference type="Proteomes" id="UP000648182">
    <property type="component" value="Unassembled WGS sequence"/>
</dbReference>
<comment type="caution">
    <text evidence="1">The sequence shown here is derived from an EMBL/GenBank/DDBJ whole genome shotgun (WGS) entry which is preliminary data.</text>
</comment>
<protein>
    <recommendedName>
        <fullName evidence="3">Transglycosylase</fullName>
    </recommendedName>
</protein>
<keyword evidence="2" id="KW-1185">Reference proteome</keyword>
<organism evidence="1 2">
    <name type="scientific">Bacillus norwichensis</name>
    <dbReference type="NCBI Taxonomy" id="2762217"/>
    <lineage>
        <taxon>Bacteria</taxon>
        <taxon>Bacillati</taxon>
        <taxon>Bacillota</taxon>
        <taxon>Bacilli</taxon>
        <taxon>Bacillales</taxon>
        <taxon>Bacillaceae</taxon>
        <taxon>Bacillus</taxon>
    </lineage>
</organism>
<name>A0ABR8VMM4_9BACI</name>
<evidence type="ECO:0008006" key="3">
    <source>
        <dbReference type="Google" id="ProtNLM"/>
    </source>
</evidence>
<sequence>MTKPLTALCNHCEKITDVDFKMKHHPNRIEETYFKCEHCYYHYTSFVTDGRVRKLQRKKDSIKGLRNAAKRLELQEEINERMSLLKYNLINFGRADL</sequence>
<proteinExistence type="predicted"/>
<evidence type="ECO:0000313" key="1">
    <source>
        <dbReference type="EMBL" id="MBD8005831.1"/>
    </source>
</evidence>
<reference evidence="1 2" key="1">
    <citation type="submission" date="2020-08" db="EMBL/GenBank/DDBJ databases">
        <title>A Genomic Blueprint of the Chicken Gut Microbiome.</title>
        <authorList>
            <person name="Gilroy R."/>
            <person name="Ravi A."/>
            <person name="Getino M."/>
            <person name="Pursley I."/>
            <person name="Horton D.L."/>
            <person name="Alikhan N.-F."/>
            <person name="Baker D."/>
            <person name="Gharbi K."/>
            <person name="Hall N."/>
            <person name="Watson M."/>
            <person name="Adriaenssens E.M."/>
            <person name="Foster-Nyarko E."/>
            <person name="Jarju S."/>
            <person name="Secka A."/>
            <person name="Antonio M."/>
            <person name="Oren A."/>
            <person name="Chaudhuri R."/>
            <person name="La Ragione R.M."/>
            <person name="Hildebrand F."/>
            <person name="Pallen M.J."/>
        </authorList>
    </citation>
    <scope>NUCLEOTIDE SEQUENCE [LARGE SCALE GENOMIC DNA]</scope>
    <source>
        <strain evidence="1 2">Sa1BUA2</strain>
    </source>
</reference>
<gene>
    <name evidence="1" type="ORF">H9631_12150</name>
</gene>